<protein>
    <recommendedName>
        <fullName evidence="4">Chorismate pyruvate-lyase</fullName>
        <shortName evidence="4">CL</shortName>
        <shortName evidence="4">CPL</shortName>
        <ecNumber evidence="4">4.1.3.40</ecNumber>
    </recommendedName>
</protein>
<comment type="subcellular location">
    <subcellularLocation>
        <location evidence="4">Cytoplasm</location>
    </subcellularLocation>
</comment>
<organism evidence="5 6">
    <name type="scientific">Musicola paradisiaca (strain Ech703)</name>
    <name type="common">Dickeya paradisiaca</name>
    <name type="synonym">Dickeya dadantii</name>
    <dbReference type="NCBI Taxonomy" id="579405"/>
    <lineage>
        <taxon>Bacteria</taxon>
        <taxon>Pseudomonadati</taxon>
        <taxon>Pseudomonadota</taxon>
        <taxon>Gammaproteobacteria</taxon>
        <taxon>Enterobacterales</taxon>
        <taxon>Pectobacteriaceae</taxon>
        <taxon>Musicola</taxon>
    </lineage>
</organism>
<evidence type="ECO:0000256" key="4">
    <source>
        <dbReference type="HAMAP-Rule" id="MF_01632"/>
    </source>
</evidence>
<keyword evidence="4" id="KW-0670">Pyruvate</keyword>
<feature type="binding site" evidence="4">
    <location>
        <position position="76"/>
    </location>
    <ligand>
        <name>substrate</name>
    </ligand>
</feature>
<dbReference type="Gene3D" id="3.40.1410.10">
    <property type="entry name" value="Chorismate lyase-like"/>
    <property type="match status" value="1"/>
</dbReference>
<dbReference type="NCBIfam" id="NF008656">
    <property type="entry name" value="PRK11655.1"/>
    <property type="match status" value="1"/>
</dbReference>
<evidence type="ECO:0000256" key="2">
    <source>
        <dbReference type="ARBA" id="ARBA00022688"/>
    </source>
</evidence>
<proteinExistence type="inferred from homology"/>
<dbReference type="GO" id="GO:0008813">
    <property type="term" value="F:chorismate lyase activity"/>
    <property type="evidence" value="ECO:0007669"/>
    <property type="project" value="UniProtKB-UniRule"/>
</dbReference>
<dbReference type="GO" id="GO:0005829">
    <property type="term" value="C:cytosol"/>
    <property type="evidence" value="ECO:0007669"/>
    <property type="project" value="TreeGrafter"/>
</dbReference>
<dbReference type="UniPathway" id="UPA00232"/>
<dbReference type="PANTHER" id="PTHR38683:SF1">
    <property type="entry name" value="CHORISMATE PYRUVATE-LYASE"/>
    <property type="match status" value="1"/>
</dbReference>
<gene>
    <name evidence="4" type="primary">ubiC</name>
    <name evidence="5" type="ordered locus">Dd703_3402</name>
</gene>
<dbReference type="Proteomes" id="UP000002734">
    <property type="component" value="Chromosome"/>
</dbReference>
<dbReference type="HOGENOM" id="CLU_096824_1_0_6"/>
<comment type="function">
    <text evidence="4">Removes the pyruvyl group from chorismate, with concomitant aromatization of the ring, to provide 4-hydroxybenzoate (4HB) for the ubiquinone pathway.</text>
</comment>
<dbReference type="Pfam" id="PF04345">
    <property type="entry name" value="Chor_lyase"/>
    <property type="match status" value="1"/>
</dbReference>
<dbReference type="PANTHER" id="PTHR38683">
    <property type="entry name" value="CHORISMATE PYRUVATE-LYASE"/>
    <property type="match status" value="1"/>
</dbReference>
<comment type="similarity">
    <text evidence="4">Belongs to the UbiC family.</text>
</comment>
<reference evidence="5" key="1">
    <citation type="submission" date="2009-06" db="EMBL/GenBank/DDBJ databases">
        <title>Complete sequence of Dickeya dadantii Ech703.</title>
        <authorList>
            <consortium name="US DOE Joint Genome Institute"/>
            <person name="Lucas S."/>
            <person name="Copeland A."/>
            <person name="Lapidus A."/>
            <person name="Glavina del Rio T."/>
            <person name="Dalin E."/>
            <person name="Tice H."/>
            <person name="Bruce D."/>
            <person name="Goodwin L."/>
            <person name="Pitluck S."/>
            <person name="Chertkov O."/>
            <person name="Brettin T."/>
            <person name="Detter J.C."/>
            <person name="Han C."/>
            <person name="Larimer F."/>
            <person name="Land M."/>
            <person name="Hauser L."/>
            <person name="Kyrpides N."/>
            <person name="Mikhailova N."/>
            <person name="Balakrishnan V."/>
            <person name="Glasner J."/>
            <person name="Perna N.T."/>
        </authorList>
    </citation>
    <scope>NUCLEOTIDE SEQUENCE [LARGE SCALE GENOMIC DNA]</scope>
    <source>
        <strain evidence="5">Ech703</strain>
    </source>
</reference>
<dbReference type="EMBL" id="CP001654">
    <property type="protein sequence ID" value="ACS87164.1"/>
    <property type="molecule type" value="Genomic_DNA"/>
</dbReference>
<evidence type="ECO:0000313" key="5">
    <source>
        <dbReference type="EMBL" id="ACS87164.1"/>
    </source>
</evidence>
<dbReference type="GO" id="GO:0006744">
    <property type="term" value="P:ubiquinone biosynthetic process"/>
    <property type="evidence" value="ECO:0007669"/>
    <property type="project" value="UniProtKB-UniRule"/>
</dbReference>
<name>C6CE70_MUSP7</name>
<dbReference type="HAMAP" id="MF_01632">
    <property type="entry name" value="UbiC"/>
    <property type="match status" value="1"/>
</dbReference>
<sequence>MSDEALAHLHSVEWCAPEVLPATVAEWLTSRDSMTRLLERYCRCLRVQVETERFVASLRIPEEPSLLPLSERYWLREVTLFGDDQPWLFGRTVMPEQTLKEAEIDLTQIGNTPLGRYLFLQGPPVRDFIHTGRSGQLWTRRSRLFLAGNPLLITELFLPDAPIYFPDRYQD</sequence>
<evidence type="ECO:0000313" key="6">
    <source>
        <dbReference type="Proteomes" id="UP000002734"/>
    </source>
</evidence>
<accession>C6CE70</accession>
<keyword evidence="2 4" id="KW-0831">Ubiquinone biosynthesis</keyword>
<feature type="binding site" evidence="4">
    <location>
        <position position="34"/>
    </location>
    <ligand>
        <name>substrate</name>
    </ligand>
</feature>
<feature type="binding site" evidence="4">
    <location>
        <position position="155"/>
    </location>
    <ligand>
        <name>substrate</name>
    </ligand>
</feature>
<dbReference type="AlphaFoldDB" id="C6CE70"/>
<evidence type="ECO:0000256" key="3">
    <source>
        <dbReference type="ARBA" id="ARBA00023239"/>
    </source>
</evidence>
<dbReference type="InterPro" id="IPR028978">
    <property type="entry name" value="Chorismate_lyase_/UTRA_dom_sf"/>
</dbReference>
<evidence type="ECO:0000256" key="1">
    <source>
        <dbReference type="ARBA" id="ARBA00022490"/>
    </source>
</evidence>
<keyword evidence="1 4" id="KW-0963">Cytoplasm</keyword>
<dbReference type="SUPFAM" id="SSF64288">
    <property type="entry name" value="Chorismate lyase-like"/>
    <property type="match status" value="1"/>
</dbReference>
<feature type="binding site" evidence="4">
    <location>
        <position position="114"/>
    </location>
    <ligand>
        <name>substrate</name>
    </ligand>
</feature>
<dbReference type="eggNOG" id="COG3161">
    <property type="taxonomic scope" value="Bacteria"/>
</dbReference>
<dbReference type="GO" id="GO:0042866">
    <property type="term" value="P:pyruvate biosynthetic process"/>
    <property type="evidence" value="ECO:0007669"/>
    <property type="project" value="UniProtKB-UniRule"/>
</dbReference>
<dbReference type="InterPro" id="IPR007440">
    <property type="entry name" value="Chorismate--pyruvate_lyase"/>
</dbReference>
<dbReference type="STRING" id="579405.Dd703_3402"/>
<comment type="pathway">
    <text evidence="4">Cofactor biosynthesis; ubiquinone biosynthesis.</text>
</comment>
<keyword evidence="3 4" id="KW-0456">Lyase</keyword>
<comment type="subunit">
    <text evidence="4">Monomer.</text>
</comment>
<dbReference type="KEGG" id="dda:Dd703_3402"/>
<dbReference type="RefSeq" id="WP_015855063.1">
    <property type="nucleotide sequence ID" value="NC_012880.1"/>
</dbReference>
<comment type="catalytic activity">
    <reaction evidence="4">
        <text>chorismate = 4-hydroxybenzoate + pyruvate</text>
        <dbReference type="Rhea" id="RHEA:16505"/>
        <dbReference type="ChEBI" id="CHEBI:15361"/>
        <dbReference type="ChEBI" id="CHEBI:17879"/>
        <dbReference type="ChEBI" id="CHEBI:29748"/>
        <dbReference type="EC" id="4.1.3.40"/>
    </reaction>
</comment>
<dbReference type="EC" id="4.1.3.40" evidence="4"/>
<keyword evidence="6" id="KW-1185">Reference proteome</keyword>